<dbReference type="OrthoDB" id="2135488at2759"/>
<dbReference type="STRING" id="1658172.A0A1B7P337"/>
<dbReference type="AlphaFoldDB" id="A0A1B7P337"/>
<dbReference type="PANTHER" id="PTHR35563">
    <property type="entry name" value="BARREL METAL-DEPENDENT HYDROLASE, PUTATIVE (AFU_ORTHOLOGUE AFUA_1G16240)-RELATED"/>
    <property type="match status" value="1"/>
</dbReference>
<dbReference type="PANTHER" id="PTHR35563:SF2">
    <property type="entry name" value="BARREL METAL-DEPENDENT HYDROLASE, PUTATIVE (AFU_ORTHOLOGUE AFUA_1G16240)-RELATED"/>
    <property type="match status" value="1"/>
</dbReference>
<dbReference type="SUPFAM" id="SSF51556">
    <property type="entry name" value="Metallo-dependent hydrolases"/>
    <property type="match status" value="1"/>
</dbReference>
<protein>
    <recommendedName>
        <fullName evidence="1">Amidohydrolase-related domain-containing protein</fullName>
    </recommendedName>
</protein>
<dbReference type="InterPro" id="IPR006680">
    <property type="entry name" value="Amidohydro-rel"/>
</dbReference>
<dbReference type="GO" id="GO:0016787">
    <property type="term" value="F:hydrolase activity"/>
    <property type="evidence" value="ECO:0007669"/>
    <property type="project" value="InterPro"/>
</dbReference>
<dbReference type="Pfam" id="PF04909">
    <property type="entry name" value="Amidohydro_2"/>
    <property type="match status" value="1"/>
</dbReference>
<evidence type="ECO:0000313" key="2">
    <source>
        <dbReference type="EMBL" id="OAX83451.1"/>
    </source>
</evidence>
<reference evidence="2 3" key="1">
    <citation type="submission" date="2015-07" db="EMBL/GenBank/DDBJ databases">
        <title>Emmonsia species relationships and genome sequence.</title>
        <authorList>
            <person name="Cuomo C.A."/>
            <person name="Schwartz I.S."/>
            <person name="Kenyon C."/>
            <person name="de Hoog G.S."/>
            <person name="Govender N.P."/>
            <person name="Botha A."/>
            <person name="Moreno L."/>
            <person name="de Vries M."/>
            <person name="Munoz J.F."/>
            <person name="Stielow J.B."/>
        </authorList>
    </citation>
    <scope>NUCLEOTIDE SEQUENCE [LARGE SCALE GENOMIC DNA]</scope>
    <source>
        <strain evidence="2 3">CBS 136260</strain>
    </source>
</reference>
<comment type="caution">
    <text evidence="2">The sequence shown here is derived from an EMBL/GenBank/DDBJ whole genome shotgun (WGS) entry which is preliminary data.</text>
</comment>
<gene>
    <name evidence="2" type="ORF">ACJ72_02184</name>
</gene>
<dbReference type="Gene3D" id="3.20.20.140">
    <property type="entry name" value="Metal-dependent hydrolases"/>
    <property type="match status" value="1"/>
</dbReference>
<evidence type="ECO:0000313" key="3">
    <source>
        <dbReference type="Proteomes" id="UP000091918"/>
    </source>
</evidence>
<dbReference type="Proteomes" id="UP000091918">
    <property type="component" value="Unassembled WGS sequence"/>
</dbReference>
<sequence>MDALRLRTFSAISRIKKLSTSPRSNTRLQSTLYTTSVDGSLSKRIPYNSWDSHMHVVDPSLQSLSPTATYTPSKLHTLSQALAFESTLGIRNLVLVQPSIYGYDNTCVIEALKQLGPGHGRGVVCFDAATINAKQRRGVNAGHSTLEIWHRLGVRGVRLNFVSVPQELSAKELERTLHEYADIIRELGWVLQLYVPMHTIPDLVPIIPQLGVKVCLDHFGNPTLPVPSSVSSSPLPFNPYTLPGFTALISLLEQGNTYVKISGAYRLSDDSQFEHLGALARELMRAGRERLVFATDWPHTRFEGVDIKPITEVCLRWCVEEGADMTERLFRRNAEVLWDVKPV</sequence>
<dbReference type="InterPro" id="IPR032466">
    <property type="entry name" value="Metal_Hydrolase"/>
</dbReference>
<organism evidence="2 3">
    <name type="scientific">Emergomyces africanus</name>
    <dbReference type="NCBI Taxonomy" id="1955775"/>
    <lineage>
        <taxon>Eukaryota</taxon>
        <taxon>Fungi</taxon>
        <taxon>Dikarya</taxon>
        <taxon>Ascomycota</taxon>
        <taxon>Pezizomycotina</taxon>
        <taxon>Eurotiomycetes</taxon>
        <taxon>Eurotiomycetidae</taxon>
        <taxon>Onygenales</taxon>
        <taxon>Ajellomycetaceae</taxon>
        <taxon>Emergomyces</taxon>
    </lineage>
</organism>
<dbReference type="EMBL" id="LGUA01000174">
    <property type="protein sequence ID" value="OAX83451.1"/>
    <property type="molecule type" value="Genomic_DNA"/>
</dbReference>
<accession>A0A1B7P337</accession>
<proteinExistence type="predicted"/>
<dbReference type="InterPro" id="IPR052358">
    <property type="entry name" value="Aro_Compnd_Degr_Hydrolases"/>
</dbReference>
<name>A0A1B7P337_9EURO</name>
<keyword evidence="3" id="KW-1185">Reference proteome</keyword>
<feature type="domain" description="Amidohydrolase-related" evidence="1">
    <location>
        <begin position="51"/>
        <end position="339"/>
    </location>
</feature>
<evidence type="ECO:0000259" key="1">
    <source>
        <dbReference type="Pfam" id="PF04909"/>
    </source>
</evidence>